<organism evidence="7 8">
    <name type="scientific">Handroanthus impetiginosus</name>
    <dbReference type="NCBI Taxonomy" id="429701"/>
    <lineage>
        <taxon>Eukaryota</taxon>
        <taxon>Viridiplantae</taxon>
        <taxon>Streptophyta</taxon>
        <taxon>Embryophyta</taxon>
        <taxon>Tracheophyta</taxon>
        <taxon>Spermatophyta</taxon>
        <taxon>Magnoliopsida</taxon>
        <taxon>eudicotyledons</taxon>
        <taxon>Gunneridae</taxon>
        <taxon>Pentapetalae</taxon>
        <taxon>asterids</taxon>
        <taxon>lamiids</taxon>
        <taxon>Lamiales</taxon>
        <taxon>Bignoniaceae</taxon>
        <taxon>Crescentiina</taxon>
        <taxon>Tabebuia alliance</taxon>
        <taxon>Handroanthus</taxon>
    </lineage>
</organism>
<keyword evidence="4" id="KW-0288">FMN</keyword>
<evidence type="ECO:0000256" key="3">
    <source>
        <dbReference type="ARBA" id="ARBA00022630"/>
    </source>
</evidence>
<dbReference type="InterPro" id="IPR001155">
    <property type="entry name" value="OxRdtase_FMN_N"/>
</dbReference>
<evidence type="ECO:0000256" key="2">
    <source>
        <dbReference type="ARBA" id="ARBA00005979"/>
    </source>
</evidence>
<dbReference type="STRING" id="429701.A0A2G9GWA9"/>
<dbReference type="PANTHER" id="PTHR22893:SF91">
    <property type="entry name" value="NADPH DEHYDROGENASE 2-RELATED"/>
    <property type="match status" value="1"/>
</dbReference>
<protein>
    <submittedName>
        <fullName evidence="7">12-oxophytodienoate reductase</fullName>
        <ecNumber evidence="7">1.3.1.42</ecNumber>
    </submittedName>
</protein>
<comment type="similarity">
    <text evidence="2">Belongs to the NADH:flavin oxidoreductase/NADH oxidase family.</text>
</comment>
<evidence type="ECO:0000259" key="6">
    <source>
        <dbReference type="Pfam" id="PF00724"/>
    </source>
</evidence>
<dbReference type="GO" id="GO:0010181">
    <property type="term" value="F:FMN binding"/>
    <property type="evidence" value="ECO:0007669"/>
    <property type="project" value="InterPro"/>
</dbReference>
<name>A0A2G9GWA9_9LAMI</name>
<dbReference type="Gene3D" id="3.20.20.70">
    <property type="entry name" value="Aldolase class I"/>
    <property type="match status" value="2"/>
</dbReference>
<dbReference type="SUPFAM" id="SSF51395">
    <property type="entry name" value="FMN-linked oxidoreductases"/>
    <property type="match status" value="1"/>
</dbReference>
<gene>
    <name evidence="7" type="ORF">CDL12_17841</name>
</gene>
<evidence type="ECO:0000256" key="5">
    <source>
        <dbReference type="ARBA" id="ARBA00022857"/>
    </source>
</evidence>
<dbReference type="PANTHER" id="PTHR22893">
    <property type="entry name" value="NADH OXIDOREDUCTASE-RELATED"/>
    <property type="match status" value="1"/>
</dbReference>
<keyword evidence="8" id="KW-1185">Reference proteome</keyword>
<evidence type="ECO:0000313" key="7">
    <source>
        <dbReference type="EMBL" id="PIN09576.1"/>
    </source>
</evidence>
<dbReference type="OrthoDB" id="1663137at2759"/>
<feature type="domain" description="NADH:flavin oxidoreductase/NADH oxidase N-terminal" evidence="6">
    <location>
        <begin position="2"/>
        <end position="44"/>
    </location>
</feature>
<keyword evidence="7" id="KW-0560">Oxidoreductase</keyword>
<evidence type="ECO:0000313" key="8">
    <source>
        <dbReference type="Proteomes" id="UP000231279"/>
    </source>
</evidence>
<evidence type="ECO:0000256" key="4">
    <source>
        <dbReference type="ARBA" id="ARBA00022643"/>
    </source>
</evidence>
<dbReference type="AlphaFoldDB" id="A0A2G9GWA9"/>
<dbReference type="Pfam" id="PF00724">
    <property type="entry name" value="Oxidored_FMN"/>
    <property type="match status" value="1"/>
</dbReference>
<dbReference type="EMBL" id="NKXS01003502">
    <property type="protein sequence ID" value="PIN09576.1"/>
    <property type="molecule type" value="Genomic_DNA"/>
</dbReference>
<keyword evidence="5" id="KW-0521">NADP</keyword>
<comment type="caution">
    <text evidence="7">The sequence shown here is derived from an EMBL/GenBank/DDBJ whole genome shotgun (WGS) entry which is preliminary data.</text>
</comment>
<proteinExistence type="inferred from homology"/>
<reference evidence="8" key="1">
    <citation type="journal article" date="2018" name="Gigascience">
        <title>Genome assembly of the Pink Ipe (Handroanthus impetiginosus, Bignoniaceae), a highly valued, ecologically keystone Neotropical timber forest tree.</title>
        <authorList>
            <person name="Silva-Junior O.B."/>
            <person name="Grattapaglia D."/>
            <person name="Novaes E."/>
            <person name="Collevatti R.G."/>
        </authorList>
    </citation>
    <scope>NUCLEOTIDE SEQUENCE [LARGE SCALE GENOMIC DNA]</scope>
    <source>
        <strain evidence="8">cv. UFG-1</strain>
    </source>
</reference>
<dbReference type="EC" id="1.3.1.42" evidence="7"/>
<dbReference type="InterPro" id="IPR013785">
    <property type="entry name" value="Aldolase_TIM"/>
</dbReference>
<dbReference type="GO" id="GO:0016629">
    <property type="term" value="F:12-oxophytodienoate reductase activity"/>
    <property type="evidence" value="ECO:0007669"/>
    <property type="project" value="UniProtKB-EC"/>
</dbReference>
<dbReference type="Proteomes" id="UP000231279">
    <property type="component" value="Unassembled WGS sequence"/>
</dbReference>
<keyword evidence="3" id="KW-0285">Flavoprotein</keyword>
<accession>A0A2G9GWA9</accession>
<dbReference type="InterPro" id="IPR045247">
    <property type="entry name" value="Oye-like"/>
</dbReference>
<evidence type="ECO:0000256" key="1">
    <source>
        <dbReference type="ARBA" id="ARBA00001917"/>
    </source>
</evidence>
<comment type="cofactor">
    <cofactor evidence="1">
        <name>FMN</name>
        <dbReference type="ChEBI" id="CHEBI:58210"/>
    </cofactor>
</comment>
<sequence>MDEYCGSLEKRCCFALEVAEAMVQEIKSHRVGTRLSPYTDYPESLIQIPMVFNSTFIAAEGIHRSKANRVIAENYTELIAFGRLFLGNPDLSKRFKLDAPLNKYNRSIFCISDPVVGCTDYPFLEEA</sequence>